<dbReference type="InterPro" id="IPR013221">
    <property type="entry name" value="Mur_ligase_cen"/>
</dbReference>
<dbReference type="HAMAP" id="MF_00639">
    <property type="entry name" value="MurD"/>
    <property type="match status" value="1"/>
</dbReference>
<feature type="domain" description="Mur ligase C-terminal" evidence="9">
    <location>
        <begin position="308"/>
        <end position="428"/>
    </location>
</feature>
<keyword evidence="7 8" id="KW-0573">Peptidoglycan synthesis</keyword>
<keyword evidence="7 8" id="KW-0132">Cell division</keyword>
<keyword evidence="7 8" id="KW-0961">Cell wall biogenesis/degradation</keyword>
<reference evidence="11 12" key="1">
    <citation type="journal article" date="2016" name="Nat. Commun.">
        <title>Thousands of microbial genomes shed light on interconnected biogeochemical processes in an aquifer system.</title>
        <authorList>
            <person name="Anantharaman K."/>
            <person name="Brown C.T."/>
            <person name="Hug L.A."/>
            <person name="Sharon I."/>
            <person name="Castelle C.J."/>
            <person name="Probst A.J."/>
            <person name="Thomas B.C."/>
            <person name="Singh A."/>
            <person name="Wilkins M.J."/>
            <person name="Karaoz U."/>
            <person name="Brodie E.L."/>
            <person name="Williams K.H."/>
            <person name="Hubbard S.S."/>
            <person name="Banfield J.F."/>
        </authorList>
    </citation>
    <scope>NUCLEOTIDE SEQUENCE [LARGE SCALE GENOMIC DNA]</scope>
</reference>
<dbReference type="NCBIfam" id="TIGR01087">
    <property type="entry name" value="murD"/>
    <property type="match status" value="1"/>
</dbReference>
<dbReference type="InterPro" id="IPR004101">
    <property type="entry name" value="Mur_ligase_C"/>
</dbReference>
<evidence type="ECO:0000259" key="9">
    <source>
        <dbReference type="Pfam" id="PF02875"/>
    </source>
</evidence>
<comment type="catalytic activity">
    <reaction evidence="7 8">
        <text>UDP-N-acetyl-alpha-D-muramoyl-L-alanine + D-glutamate + ATP = UDP-N-acetyl-alpha-D-muramoyl-L-alanyl-D-glutamate + ADP + phosphate + H(+)</text>
        <dbReference type="Rhea" id="RHEA:16429"/>
        <dbReference type="ChEBI" id="CHEBI:15378"/>
        <dbReference type="ChEBI" id="CHEBI:29986"/>
        <dbReference type="ChEBI" id="CHEBI:30616"/>
        <dbReference type="ChEBI" id="CHEBI:43474"/>
        <dbReference type="ChEBI" id="CHEBI:83898"/>
        <dbReference type="ChEBI" id="CHEBI:83900"/>
        <dbReference type="ChEBI" id="CHEBI:456216"/>
        <dbReference type="EC" id="6.3.2.9"/>
    </reaction>
</comment>
<gene>
    <name evidence="7" type="primary">murD</name>
    <name evidence="11" type="ORF">A3F02_04040</name>
</gene>
<evidence type="ECO:0000256" key="7">
    <source>
        <dbReference type="HAMAP-Rule" id="MF_00639"/>
    </source>
</evidence>
<dbReference type="Proteomes" id="UP000176666">
    <property type="component" value="Unassembled WGS sequence"/>
</dbReference>
<accession>A0A1F5GVA4</accession>
<feature type="domain" description="Mur ligase central" evidence="10">
    <location>
        <begin position="108"/>
        <end position="285"/>
    </location>
</feature>
<dbReference type="Gene3D" id="3.90.190.20">
    <property type="entry name" value="Mur ligase, C-terminal domain"/>
    <property type="match status" value="1"/>
</dbReference>
<dbReference type="Pfam" id="PF21799">
    <property type="entry name" value="MurD-like_N"/>
    <property type="match status" value="1"/>
</dbReference>
<protein>
    <recommendedName>
        <fullName evidence="7 8">UDP-N-acetylmuramoylalanine--D-glutamate ligase</fullName>
        <ecNumber evidence="7 8">6.3.2.9</ecNumber>
    </recommendedName>
    <alternativeName>
        <fullName evidence="7">D-glutamic acid-adding enzyme</fullName>
    </alternativeName>
    <alternativeName>
        <fullName evidence="7">UDP-N-acetylmuramoyl-L-alanyl-D-glutamate synthetase</fullName>
    </alternativeName>
</protein>
<dbReference type="PANTHER" id="PTHR43692:SF1">
    <property type="entry name" value="UDP-N-ACETYLMURAMOYLALANINE--D-GLUTAMATE LIGASE"/>
    <property type="match status" value="1"/>
</dbReference>
<dbReference type="GO" id="GO:0071555">
    <property type="term" value="P:cell wall organization"/>
    <property type="evidence" value="ECO:0007669"/>
    <property type="project" value="UniProtKB-KW"/>
</dbReference>
<evidence type="ECO:0000256" key="3">
    <source>
        <dbReference type="ARBA" id="ARBA00022490"/>
    </source>
</evidence>
<organism evidence="11 12">
    <name type="scientific">Candidatus Curtissbacteria bacterium RIFCSPHIGHO2_12_FULL_38_9b</name>
    <dbReference type="NCBI Taxonomy" id="1797720"/>
    <lineage>
        <taxon>Bacteria</taxon>
        <taxon>Candidatus Curtissiibacteriota</taxon>
    </lineage>
</organism>
<keyword evidence="6 7" id="KW-0067">ATP-binding</keyword>
<keyword evidence="3 7" id="KW-0963">Cytoplasm</keyword>
<comment type="caution">
    <text evidence="11">The sequence shown here is derived from an EMBL/GenBank/DDBJ whole genome shotgun (WGS) entry which is preliminary data.</text>
</comment>
<dbReference type="SUPFAM" id="SSF53244">
    <property type="entry name" value="MurD-like peptide ligases, peptide-binding domain"/>
    <property type="match status" value="1"/>
</dbReference>
<dbReference type="Gene3D" id="3.40.1190.10">
    <property type="entry name" value="Mur-like, catalytic domain"/>
    <property type="match status" value="1"/>
</dbReference>
<evidence type="ECO:0000313" key="11">
    <source>
        <dbReference type="EMBL" id="OGD95697.1"/>
    </source>
</evidence>
<dbReference type="PANTHER" id="PTHR43692">
    <property type="entry name" value="UDP-N-ACETYLMURAMOYLALANINE--D-GLUTAMATE LIGASE"/>
    <property type="match status" value="1"/>
</dbReference>
<dbReference type="Pfam" id="PF02875">
    <property type="entry name" value="Mur_ligase_C"/>
    <property type="match status" value="1"/>
</dbReference>
<dbReference type="UniPathway" id="UPA00219"/>
<dbReference type="GO" id="GO:0009252">
    <property type="term" value="P:peptidoglycan biosynthetic process"/>
    <property type="evidence" value="ECO:0007669"/>
    <property type="project" value="UniProtKB-UniRule"/>
</dbReference>
<keyword evidence="7 8" id="KW-0133">Cell shape</keyword>
<keyword evidence="5 7" id="KW-0547">Nucleotide-binding</keyword>
<dbReference type="InterPro" id="IPR036615">
    <property type="entry name" value="Mur_ligase_C_dom_sf"/>
</dbReference>
<dbReference type="GO" id="GO:0051301">
    <property type="term" value="P:cell division"/>
    <property type="evidence" value="ECO:0007669"/>
    <property type="project" value="UniProtKB-KW"/>
</dbReference>
<evidence type="ECO:0000256" key="2">
    <source>
        <dbReference type="ARBA" id="ARBA00004752"/>
    </source>
</evidence>
<dbReference type="GO" id="GO:0008360">
    <property type="term" value="P:regulation of cell shape"/>
    <property type="evidence" value="ECO:0007669"/>
    <property type="project" value="UniProtKB-KW"/>
</dbReference>
<feature type="binding site" evidence="7">
    <location>
        <begin position="110"/>
        <end position="116"/>
    </location>
    <ligand>
        <name>ATP</name>
        <dbReference type="ChEBI" id="CHEBI:30616"/>
    </ligand>
</feature>
<evidence type="ECO:0000256" key="4">
    <source>
        <dbReference type="ARBA" id="ARBA00022598"/>
    </source>
</evidence>
<evidence type="ECO:0000256" key="5">
    <source>
        <dbReference type="ARBA" id="ARBA00022741"/>
    </source>
</evidence>
<evidence type="ECO:0000256" key="8">
    <source>
        <dbReference type="RuleBase" id="RU003664"/>
    </source>
</evidence>
<comment type="function">
    <text evidence="7 8">Cell wall formation. Catalyzes the addition of glutamate to the nucleotide precursor UDP-N-acetylmuramoyl-L-alanine (UMA).</text>
</comment>
<evidence type="ECO:0000256" key="6">
    <source>
        <dbReference type="ARBA" id="ARBA00022840"/>
    </source>
</evidence>
<dbReference type="GO" id="GO:0005737">
    <property type="term" value="C:cytoplasm"/>
    <property type="evidence" value="ECO:0007669"/>
    <property type="project" value="UniProtKB-SubCell"/>
</dbReference>
<name>A0A1F5GVA4_9BACT</name>
<dbReference type="Pfam" id="PF08245">
    <property type="entry name" value="Mur_ligase_M"/>
    <property type="match status" value="1"/>
</dbReference>
<dbReference type="EMBL" id="MFBJ01000049">
    <property type="protein sequence ID" value="OGD95697.1"/>
    <property type="molecule type" value="Genomic_DNA"/>
</dbReference>
<dbReference type="SUPFAM" id="SSF53623">
    <property type="entry name" value="MurD-like peptide ligases, catalytic domain"/>
    <property type="match status" value="1"/>
</dbReference>
<evidence type="ECO:0000313" key="12">
    <source>
        <dbReference type="Proteomes" id="UP000176666"/>
    </source>
</evidence>
<evidence type="ECO:0000256" key="1">
    <source>
        <dbReference type="ARBA" id="ARBA00004496"/>
    </source>
</evidence>
<comment type="pathway">
    <text evidence="2 7 8">Cell wall biogenesis; peptidoglycan biosynthesis.</text>
</comment>
<dbReference type="AlphaFoldDB" id="A0A1F5GVA4"/>
<comment type="subcellular location">
    <subcellularLocation>
        <location evidence="1 7 8">Cytoplasm</location>
    </subcellularLocation>
</comment>
<dbReference type="GO" id="GO:0008764">
    <property type="term" value="F:UDP-N-acetylmuramoylalanine-D-glutamate ligase activity"/>
    <property type="evidence" value="ECO:0007669"/>
    <property type="project" value="UniProtKB-UniRule"/>
</dbReference>
<keyword evidence="7 8" id="KW-0131">Cell cycle</keyword>
<dbReference type="Gene3D" id="3.40.50.720">
    <property type="entry name" value="NAD(P)-binding Rossmann-like Domain"/>
    <property type="match status" value="1"/>
</dbReference>
<sequence>MKELNGSSAIILGYGQEGESAHRYILKHYPDKEIGIADQKNVKPINPNVVLHTGENYLKKLGDYDVIIRSPGVPYNLPEIKESIKLGKKITSPTNIFFSECLGSIIGITGTKGKSTTASLLSEILKRRYSDVQLVGNIGKPALDFMDDANKDTLFVAELSSYQLEDSKYSPHIAVILNVIPEHIEHHGSLQKYIDAKKNISLHQTTKDIVVFNPSHKIPSQLASKSPGHKLTFSMKKTDHVFSYIHQDNIFVKQNRKQHEIIMPVKDIPLLGLGNVENTLAAISVGILLKVPSNDIKKAVMEFKSLPHRLEFVCERKGIKFYNDSLATIPEAVVNALEALGENVETLIAGGYDRGIDFSDLGKYLGKKKGLKTIILFPTTGKKIWKSLSNQISHKELLPDKYEALSMEDAVQKAFSCTSSGKICLLSPGSPSFGLFRNYEERGVLFKKLALEM</sequence>
<dbReference type="InterPro" id="IPR036565">
    <property type="entry name" value="Mur-like_cat_sf"/>
</dbReference>
<comment type="similarity">
    <text evidence="7">Belongs to the MurCDEF family.</text>
</comment>
<dbReference type="GO" id="GO:0005524">
    <property type="term" value="F:ATP binding"/>
    <property type="evidence" value="ECO:0007669"/>
    <property type="project" value="UniProtKB-UniRule"/>
</dbReference>
<keyword evidence="4 7" id="KW-0436">Ligase</keyword>
<evidence type="ECO:0000259" key="10">
    <source>
        <dbReference type="Pfam" id="PF08245"/>
    </source>
</evidence>
<dbReference type="EC" id="6.3.2.9" evidence="7 8"/>
<proteinExistence type="inferred from homology"/>
<dbReference type="InterPro" id="IPR005762">
    <property type="entry name" value="MurD"/>
</dbReference>